<dbReference type="OrthoDB" id="1742661at2759"/>
<feature type="region of interest" description="Disordered" evidence="1">
    <location>
        <begin position="1"/>
        <end position="28"/>
    </location>
</feature>
<comment type="caution">
    <text evidence="2">The sequence shown here is derived from an EMBL/GenBank/DDBJ whole genome shotgun (WGS) entry which is preliminary data.</text>
</comment>
<name>A0A835UJY3_VANPL</name>
<organism evidence="2 4">
    <name type="scientific">Vanilla planifolia</name>
    <name type="common">Vanilla</name>
    <dbReference type="NCBI Taxonomy" id="51239"/>
    <lineage>
        <taxon>Eukaryota</taxon>
        <taxon>Viridiplantae</taxon>
        <taxon>Streptophyta</taxon>
        <taxon>Embryophyta</taxon>
        <taxon>Tracheophyta</taxon>
        <taxon>Spermatophyta</taxon>
        <taxon>Magnoliopsida</taxon>
        <taxon>Liliopsida</taxon>
        <taxon>Asparagales</taxon>
        <taxon>Orchidaceae</taxon>
        <taxon>Vanilloideae</taxon>
        <taxon>Vanilleae</taxon>
        <taxon>Vanilla</taxon>
    </lineage>
</organism>
<evidence type="ECO:0000313" key="5">
    <source>
        <dbReference type="Proteomes" id="UP000639772"/>
    </source>
</evidence>
<sequence>MARPKLGLSRLQVQSMPSGQAKPQQAASVLEKEKNGLHPQIDRFDALAPAAEEEAMLADQDELKGGGATAAIVSTGVASNLSRKKATPPQPTSKKQLVIKLNKGMLFFFIIDTI</sequence>
<dbReference type="Proteomes" id="UP000639772">
    <property type="component" value="Chromosome 10"/>
</dbReference>
<gene>
    <name evidence="3" type="ORF">HPP92_018991</name>
    <name evidence="2" type="ORF">HPP92_019549</name>
</gene>
<protein>
    <submittedName>
        <fullName evidence="2">Uncharacterized protein</fullName>
    </submittedName>
</protein>
<feature type="compositionally biased region" description="Polar residues" evidence="1">
    <location>
        <begin position="11"/>
        <end position="27"/>
    </location>
</feature>
<accession>A0A835UJY3</accession>
<reference evidence="4 5" key="1">
    <citation type="journal article" date="2020" name="Nat. Food">
        <title>A phased Vanilla planifolia genome enables genetic improvement of flavour and production.</title>
        <authorList>
            <person name="Hasing T."/>
            <person name="Tang H."/>
            <person name="Brym M."/>
            <person name="Khazi F."/>
            <person name="Huang T."/>
            <person name="Chambers A.H."/>
        </authorList>
    </citation>
    <scope>NUCLEOTIDE SEQUENCE [LARGE SCALE GENOMIC DNA]</scope>
    <source>
        <tissue evidence="2">Leaf</tissue>
    </source>
</reference>
<evidence type="ECO:0000313" key="3">
    <source>
        <dbReference type="EMBL" id="KAG0464827.1"/>
    </source>
</evidence>
<keyword evidence="4" id="KW-1185">Reference proteome</keyword>
<proteinExistence type="predicted"/>
<dbReference type="EMBL" id="JADCNL010000010">
    <property type="protein sequence ID" value="KAG0463480.1"/>
    <property type="molecule type" value="Genomic_DNA"/>
</dbReference>
<dbReference type="Proteomes" id="UP000636800">
    <property type="component" value="Chromosome 10"/>
</dbReference>
<dbReference type="AlphaFoldDB" id="A0A835UJY3"/>
<evidence type="ECO:0000313" key="4">
    <source>
        <dbReference type="Proteomes" id="UP000636800"/>
    </source>
</evidence>
<evidence type="ECO:0000313" key="2">
    <source>
        <dbReference type="EMBL" id="KAG0463480.1"/>
    </source>
</evidence>
<dbReference type="EMBL" id="JADCNM010000010">
    <property type="protein sequence ID" value="KAG0464827.1"/>
    <property type="molecule type" value="Genomic_DNA"/>
</dbReference>
<evidence type="ECO:0000256" key="1">
    <source>
        <dbReference type="SAM" id="MobiDB-lite"/>
    </source>
</evidence>